<dbReference type="SUPFAM" id="SSF50249">
    <property type="entry name" value="Nucleic acid-binding proteins"/>
    <property type="match status" value="1"/>
</dbReference>
<dbReference type="Gene3D" id="3.30.470.30">
    <property type="entry name" value="DNA ligase/mRNA capping enzyme"/>
    <property type="match status" value="1"/>
</dbReference>
<protein>
    <recommendedName>
        <fullName evidence="1">DNA ligase (ATP)</fullName>
        <ecNumber evidence="1">6.5.1.1</ecNumber>
    </recommendedName>
</protein>
<comment type="catalytic activity">
    <reaction evidence="3">
        <text>ATP + (deoxyribonucleotide)n-3'-hydroxyl + 5'-phospho-(deoxyribonucleotide)m = (deoxyribonucleotide)n+m + AMP + diphosphate.</text>
        <dbReference type="EC" id="6.5.1.1"/>
    </reaction>
</comment>
<sequence>MNLTPLVPFEPIVCDRGPDGGNWIAQIKWDGVRMLAYHDGKETRLINRKRNDRTMQYPEFQRTQDYCSASSFILDGEMIAFDANKPSFHEVMRRDGLRRSGSIETAVRTIPVVYMIFDILYLDGQWVMDRPLTDRQRLLEQAVLPGSHAQLTANFPDGDALFAAMKERGMEGVVYKDLTSLYTPDAKDGRWRKRKITRDLYAVVGGVTYRDGTVNALLLGLYAPSGQLHYIGHAGTGKLSHAEWGELTRTVAGLRAAASPFANVPSRNRDAVWVEPRLVVKVNYLEWTEGGTMRQPSIQAVTEAVASADCGMDQV</sequence>
<dbReference type="Pfam" id="PF01068">
    <property type="entry name" value="DNA_ligase_A_M"/>
    <property type="match status" value="1"/>
</dbReference>
<dbReference type="PANTHER" id="PTHR45997:SF1">
    <property type="entry name" value="DNA LIGASE 4"/>
    <property type="match status" value="1"/>
</dbReference>
<keyword evidence="2 5" id="KW-0436">Ligase</keyword>
<evidence type="ECO:0000256" key="1">
    <source>
        <dbReference type="ARBA" id="ARBA00012727"/>
    </source>
</evidence>
<evidence type="ECO:0000259" key="4">
    <source>
        <dbReference type="PROSITE" id="PS50160"/>
    </source>
</evidence>
<dbReference type="InterPro" id="IPR012309">
    <property type="entry name" value="DNA_ligase_ATP-dep_C"/>
</dbReference>
<dbReference type="GO" id="GO:0006297">
    <property type="term" value="P:nucleotide-excision repair, DNA gap filling"/>
    <property type="evidence" value="ECO:0007669"/>
    <property type="project" value="TreeGrafter"/>
</dbReference>
<dbReference type="GO" id="GO:0006310">
    <property type="term" value="P:DNA recombination"/>
    <property type="evidence" value="ECO:0007669"/>
    <property type="project" value="InterPro"/>
</dbReference>
<dbReference type="SUPFAM" id="SSF56091">
    <property type="entry name" value="DNA ligase/mRNA capping enzyme, catalytic domain"/>
    <property type="match status" value="1"/>
</dbReference>
<proteinExistence type="predicted"/>
<name>A0A841T9Z0_9BACL</name>
<reference evidence="5 6" key="1">
    <citation type="submission" date="2020-08" db="EMBL/GenBank/DDBJ databases">
        <title>Cohnella phylogeny.</title>
        <authorList>
            <person name="Dunlap C."/>
        </authorList>
    </citation>
    <scope>NUCLEOTIDE SEQUENCE [LARGE SCALE GENOMIC DNA]</scope>
    <source>
        <strain evidence="5 6">DSM 103658</strain>
    </source>
</reference>
<dbReference type="AlphaFoldDB" id="A0A841T9Z0"/>
<dbReference type="PROSITE" id="PS00697">
    <property type="entry name" value="DNA_LIGASE_A1"/>
    <property type="match status" value="1"/>
</dbReference>
<evidence type="ECO:0000313" key="6">
    <source>
        <dbReference type="Proteomes" id="UP000574133"/>
    </source>
</evidence>
<dbReference type="InterPro" id="IPR012340">
    <property type="entry name" value="NA-bd_OB-fold"/>
</dbReference>
<dbReference type="Gene3D" id="3.30.1490.70">
    <property type="match status" value="1"/>
</dbReference>
<dbReference type="CDD" id="cd07906">
    <property type="entry name" value="Adenylation_DNA_ligase_LigD_LigC"/>
    <property type="match status" value="1"/>
</dbReference>
<organism evidence="5 6">
    <name type="scientific">Cohnella lubricantis</name>
    <dbReference type="NCBI Taxonomy" id="2163172"/>
    <lineage>
        <taxon>Bacteria</taxon>
        <taxon>Bacillati</taxon>
        <taxon>Bacillota</taxon>
        <taxon>Bacilli</taxon>
        <taxon>Bacillales</taxon>
        <taxon>Paenibacillaceae</taxon>
        <taxon>Cohnella</taxon>
    </lineage>
</organism>
<dbReference type="Gene3D" id="2.40.50.140">
    <property type="entry name" value="Nucleic acid-binding proteins"/>
    <property type="match status" value="1"/>
</dbReference>
<dbReference type="GO" id="GO:0005524">
    <property type="term" value="F:ATP binding"/>
    <property type="evidence" value="ECO:0007669"/>
    <property type="project" value="InterPro"/>
</dbReference>
<comment type="caution">
    <text evidence="5">The sequence shown here is derived from an EMBL/GenBank/DDBJ whole genome shotgun (WGS) entry which is preliminary data.</text>
</comment>
<dbReference type="CDD" id="cd07971">
    <property type="entry name" value="OBF_DNA_ligase_LigD"/>
    <property type="match status" value="1"/>
</dbReference>
<dbReference type="GO" id="GO:0003677">
    <property type="term" value="F:DNA binding"/>
    <property type="evidence" value="ECO:0007669"/>
    <property type="project" value="InterPro"/>
</dbReference>
<dbReference type="InterPro" id="IPR016059">
    <property type="entry name" value="DNA_ligase_ATP-dep_CS"/>
</dbReference>
<dbReference type="PROSITE" id="PS50160">
    <property type="entry name" value="DNA_LIGASE_A3"/>
    <property type="match status" value="1"/>
</dbReference>
<dbReference type="InterPro" id="IPR029710">
    <property type="entry name" value="LIG4"/>
</dbReference>
<evidence type="ECO:0000256" key="2">
    <source>
        <dbReference type="ARBA" id="ARBA00022598"/>
    </source>
</evidence>
<evidence type="ECO:0000313" key="5">
    <source>
        <dbReference type="EMBL" id="MBB6676866.1"/>
    </source>
</evidence>
<gene>
    <name evidence="5" type="ORF">H4Q31_05910</name>
</gene>
<evidence type="ECO:0000256" key="3">
    <source>
        <dbReference type="ARBA" id="ARBA00034003"/>
    </source>
</evidence>
<dbReference type="Pfam" id="PF04679">
    <property type="entry name" value="DNA_ligase_A_C"/>
    <property type="match status" value="1"/>
</dbReference>
<dbReference type="InterPro" id="IPR012310">
    <property type="entry name" value="DNA_ligase_ATP-dep_cent"/>
</dbReference>
<dbReference type="PANTHER" id="PTHR45997">
    <property type="entry name" value="DNA LIGASE 4"/>
    <property type="match status" value="1"/>
</dbReference>
<dbReference type="GO" id="GO:0006303">
    <property type="term" value="P:double-strand break repair via nonhomologous end joining"/>
    <property type="evidence" value="ECO:0007669"/>
    <property type="project" value="TreeGrafter"/>
</dbReference>
<dbReference type="EC" id="6.5.1.1" evidence="1"/>
<dbReference type="Proteomes" id="UP000574133">
    <property type="component" value="Unassembled WGS sequence"/>
</dbReference>
<dbReference type="GO" id="GO:0003910">
    <property type="term" value="F:DNA ligase (ATP) activity"/>
    <property type="evidence" value="ECO:0007669"/>
    <property type="project" value="UniProtKB-EC"/>
</dbReference>
<accession>A0A841T9Z0</accession>
<dbReference type="EMBL" id="JACJVN010000023">
    <property type="protein sequence ID" value="MBB6676866.1"/>
    <property type="molecule type" value="Genomic_DNA"/>
</dbReference>
<dbReference type="RefSeq" id="WP_185178155.1">
    <property type="nucleotide sequence ID" value="NZ_CBCSEP010000001.1"/>
</dbReference>
<feature type="domain" description="ATP-dependent DNA ligase family profile" evidence="4">
    <location>
        <begin position="105"/>
        <end position="238"/>
    </location>
</feature>
<keyword evidence="6" id="KW-1185">Reference proteome</keyword>